<accession>A0A840BJX3</accession>
<keyword evidence="1" id="KW-0732">Signal</keyword>
<organism evidence="2 3">
    <name type="scientific">Niveibacterium umoris</name>
    <dbReference type="NCBI Taxonomy" id="1193620"/>
    <lineage>
        <taxon>Bacteria</taxon>
        <taxon>Pseudomonadati</taxon>
        <taxon>Pseudomonadota</taxon>
        <taxon>Betaproteobacteria</taxon>
        <taxon>Rhodocyclales</taxon>
        <taxon>Rhodocyclaceae</taxon>
        <taxon>Niveibacterium</taxon>
    </lineage>
</organism>
<dbReference type="RefSeq" id="WP_183632884.1">
    <property type="nucleotide sequence ID" value="NZ_BAABLE010000011.1"/>
</dbReference>
<dbReference type="Pfam" id="PF13557">
    <property type="entry name" value="Phenol_MetA_deg"/>
    <property type="match status" value="1"/>
</dbReference>
<evidence type="ECO:0000256" key="1">
    <source>
        <dbReference type="SAM" id="SignalP"/>
    </source>
</evidence>
<sequence>MGCLFWLLGLAGCPSASAQSIEPRNYSNAPIDVNFLILGGAHSKGGAAFDPALPVKNPQLAVWSSFVAYARVFDLAGQSGRVDVVAPYAWLSGTADYQGRPVERQQQGLTDSIFRVSYNLIGAPAVSAAEFRNYKPDLIVGASLEVTAPSGVYDNRRIVNIGSNRWTIKPEVGMSKTLGPCSLELAGAVTFYTANNDFYGGATRTQDPLYSVQVHGVYNFSLASWLSLSATYFQGGRTTIGGKPGDDLQENWRLGATLAVPLSRYQSIKLAVSNGVYARTGNNMSLVSLGLQTRWGAGM</sequence>
<dbReference type="AlphaFoldDB" id="A0A840BJX3"/>
<name>A0A840BJX3_9RHOO</name>
<keyword evidence="3" id="KW-1185">Reference proteome</keyword>
<comment type="caution">
    <text evidence="2">The sequence shown here is derived from an EMBL/GenBank/DDBJ whole genome shotgun (WGS) entry which is preliminary data.</text>
</comment>
<evidence type="ECO:0008006" key="4">
    <source>
        <dbReference type="Google" id="ProtNLM"/>
    </source>
</evidence>
<dbReference type="Proteomes" id="UP000561045">
    <property type="component" value="Unassembled WGS sequence"/>
</dbReference>
<protein>
    <recommendedName>
        <fullName evidence="4">Transporter</fullName>
    </recommendedName>
</protein>
<proteinExistence type="predicted"/>
<evidence type="ECO:0000313" key="2">
    <source>
        <dbReference type="EMBL" id="MBB4011869.1"/>
    </source>
</evidence>
<feature type="chain" id="PRO_5033050264" description="Transporter" evidence="1">
    <location>
        <begin position="19"/>
        <end position="299"/>
    </location>
</feature>
<dbReference type="InterPro" id="IPR025737">
    <property type="entry name" value="FApF"/>
</dbReference>
<feature type="signal peptide" evidence="1">
    <location>
        <begin position="1"/>
        <end position="18"/>
    </location>
</feature>
<dbReference type="EMBL" id="JACIET010000001">
    <property type="protein sequence ID" value="MBB4011869.1"/>
    <property type="molecule type" value="Genomic_DNA"/>
</dbReference>
<reference evidence="2 3" key="1">
    <citation type="submission" date="2020-08" db="EMBL/GenBank/DDBJ databases">
        <title>Genomic Encyclopedia of Type Strains, Phase IV (KMG-IV): sequencing the most valuable type-strain genomes for metagenomic binning, comparative biology and taxonomic classification.</title>
        <authorList>
            <person name="Goeker M."/>
        </authorList>
    </citation>
    <scope>NUCLEOTIDE SEQUENCE [LARGE SCALE GENOMIC DNA]</scope>
    <source>
        <strain evidence="2 3">DSM 106739</strain>
    </source>
</reference>
<evidence type="ECO:0000313" key="3">
    <source>
        <dbReference type="Proteomes" id="UP000561045"/>
    </source>
</evidence>
<gene>
    <name evidence="2" type="ORF">GGR36_001177</name>
</gene>